<evidence type="ECO:0000313" key="1">
    <source>
        <dbReference type="EMBL" id="REK89461.1"/>
    </source>
</evidence>
<dbReference type="Proteomes" id="UP000262477">
    <property type="component" value="Unassembled WGS sequence"/>
</dbReference>
<sequence length="85" mass="9092">MRGEAAVVERRKDVEVVAMRWQAYSGHGAKAGWDSEQSLGQAGLSGCGPLVNRVVEIYGLMGSIGEQLALARAAEQDAQRHRLAA</sequence>
<protein>
    <submittedName>
        <fullName evidence="1">Uncharacterized protein</fullName>
    </submittedName>
</protein>
<accession>A0A371Q475</accession>
<reference evidence="1 2" key="1">
    <citation type="submission" date="2018-08" db="EMBL/GenBank/DDBJ databases">
        <title>Streptomyces NEAU-D10 sp. nov., a novel Actinomycete isolated from soil.</title>
        <authorList>
            <person name="Jin L."/>
        </authorList>
    </citation>
    <scope>NUCLEOTIDE SEQUENCE [LARGE SCALE GENOMIC DNA]</scope>
    <source>
        <strain evidence="1 2">NEAU-D10</strain>
    </source>
</reference>
<comment type="caution">
    <text evidence="1">The sequence shown here is derived from an EMBL/GenBank/DDBJ whole genome shotgun (WGS) entry which is preliminary data.</text>
</comment>
<dbReference type="EMBL" id="QUAC01000123">
    <property type="protein sequence ID" value="REK89461.1"/>
    <property type="molecule type" value="Genomic_DNA"/>
</dbReference>
<keyword evidence="2" id="KW-1185">Reference proteome</keyword>
<organism evidence="1 2">
    <name type="scientific">Streptomyces inhibens</name>
    <dbReference type="NCBI Taxonomy" id="2293571"/>
    <lineage>
        <taxon>Bacteria</taxon>
        <taxon>Bacillati</taxon>
        <taxon>Actinomycetota</taxon>
        <taxon>Actinomycetes</taxon>
        <taxon>Kitasatosporales</taxon>
        <taxon>Streptomycetaceae</taxon>
        <taxon>Streptomyces</taxon>
    </lineage>
</organism>
<dbReference type="AlphaFoldDB" id="A0A371Q475"/>
<proteinExistence type="predicted"/>
<gene>
    <name evidence="1" type="ORF">DY245_15575</name>
</gene>
<evidence type="ECO:0000313" key="2">
    <source>
        <dbReference type="Proteomes" id="UP000262477"/>
    </source>
</evidence>
<name>A0A371Q475_STRIH</name>